<comment type="caution">
    <text evidence="2">The sequence shown here is derived from an EMBL/GenBank/DDBJ whole genome shotgun (WGS) entry which is preliminary data.</text>
</comment>
<dbReference type="PANTHER" id="PTHR10656:SF40">
    <property type="entry name" value="INOSITOL 1,4,5-TRISPHOSPHATE RECEPTOR-INTERACTING PROTEIN-LIKE 1"/>
    <property type="match status" value="1"/>
</dbReference>
<protein>
    <submittedName>
        <fullName evidence="2">IPIL1 protein</fullName>
    </submittedName>
</protein>
<dbReference type="OrthoDB" id="9034619at2759"/>
<gene>
    <name evidence="2" type="primary">Itpripl1_3</name>
    <name evidence="2" type="ORF">TURVEL_R02101</name>
</gene>
<organism evidence="2 3">
    <name type="scientific">Turnix velox</name>
    <name type="common">Little buttonquail</name>
    <dbReference type="NCBI Taxonomy" id="2529409"/>
    <lineage>
        <taxon>Eukaryota</taxon>
        <taxon>Metazoa</taxon>
        <taxon>Chordata</taxon>
        <taxon>Craniata</taxon>
        <taxon>Vertebrata</taxon>
        <taxon>Euteleostomi</taxon>
        <taxon>Archelosauria</taxon>
        <taxon>Archosauria</taxon>
        <taxon>Dinosauria</taxon>
        <taxon>Saurischia</taxon>
        <taxon>Theropoda</taxon>
        <taxon>Coelurosauria</taxon>
        <taxon>Aves</taxon>
        <taxon>Neognathae</taxon>
        <taxon>Neoaves</taxon>
        <taxon>Charadriiformes</taxon>
        <taxon>Turnicidae</taxon>
        <taxon>Turnix</taxon>
    </lineage>
</organism>
<dbReference type="InterPro" id="IPR026250">
    <property type="entry name" value="ITPRIP-like"/>
</dbReference>
<evidence type="ECO:0000256" key="1">
    <source>
        <dbReference type="SAM" id="MobiDB-lite"/>
    </source>
</evidence>
<dbReference type="EMBL" id="VZTY01031676">
    <property type="protein sequence ID" value="NXU58307.1"/>
    <property type="molecule type" value="Genomic_DNA"/>
</dbReference>
<evidence type="ECO:0000313" key="3">
    <source>
        <dbReference type="Proteomes" id="UP000582182"/>
    </source>
</evidence>
<keyword evidence="3" id="KW-1185">Reference proteome</keyword>
<dbReference type="SMART" id="SM01265">
    <property type="entry name" value="Mab-21"/>
    <property type="match status" value="1"/>
</dbReference>
<proteinExistence type="predicted"/>
<feature type="non-terminal residue" evidence="2">
    <location>
        <position position="1"/>
    </location>
</feature>
<reference evidence="2 3" key="1">
    <citation type="submission" date="2019-09" db="EMBL/GenBank/DDBJ databases">
        <title>Bird 10,000 Genomes (B10K) Project - Family phase.</title>
        <authorList>
            <person name="Zhang G."/>
        </authorList>
    </citation>
    <scope>NUCLEOTIDE SEQUENCE [LARGE SCALE GENOMIC DNA]</scope>
    <source>
        <strain evidence="2">B10K-DU-029-46</strain>
    </source>
</reference>
<dbReference type="AlphaFoldDB" id="A0A7L3LVK0"/>
<dbReference type="Gene3D" id="1.10.1410.40">
    <property type="match status" value="1"/>
</dbReference>
<dbReference type="InterPro" id="IPR024810">
    <property type="entry name" value="MAB21L/cGLR"/>
</dbReference>
<dbReference type="Proteomes" id="UP000582182">
    <property type="component" value="Unassembled WGS sequence"/>
</dbReference>
<dbReference type="PRINTS" id="PR02107">
    <property type="entry name" value="INOS145TPRIP"/>
</dbReference>
<dbReference type="PANTHER" id="PTHR10656">
    <property type="entry name" value="CELL FATE DETERMINING PROTEIN MAB21-RELATED"/>
    <property type="match status" value="1"/>
</dbReference>
<dbReference type="GO" id="GO:0016020">
    <property type="term" value="C:membrane"/>
    <property type="evidence" value="ECO:0007669"/>
    <property type="project" value="TreeGrafter"/>
</dbReference>
<accession>A0A7L3LVK0</accession>
<feature type="region of interest" description="Disordered" evidence="1">
    <location>
        <begin position="1"/>
        <end position="23"/>
    </location>
</feature>
<sequence>EENDGEREEVDEEEEKEEKEEEEAISLVRKCSHMAVQEVASRAQMVEDLVDELLNVFVSRISKSFFPVPQPAIGVGSSFEGWSPKGQDSDFHLLVPLKPPRGFLFHVEAGAGRDTAAKAHILMELEGTCSRDQEQRRGLFLHRLCHGVLRRGEANHLCPEGSLNVEKVARWFQCGVKSAWKKTPLASSYTMEVLPSRCSCGLKLTDSCRTTFSIQLLFGVQRGDSHVFLSSQVSEAIFTPSTTWVESFTVAEKNFFSHMARQVPQDSFHLECLYFCASCLEGTSISHYALKTVVMHLNFIPITHWRRRQFLSRVQDVMCYLYTCLEEKSLNHFICGNKEMPQNIILPPDVQEPQKQNLFQHLEQDPAAHAKALEEFRDL</sequence>
<evidence type="ECO:0000313" key="2">
    <source>
        <dbReference type="EMBL" id="NXU58307.1"/>
    </source>
</evidence>
<feature type="non-terminal residue" evidence="2">
    <location>
        <position position="379"/>
    </location>
</feature>
<name>A0A7L3LVK0_9CHAR</name>